<comment type="caution">
    <text evidence="2">The sequence shown here is derived from an EMBL/GenBank/DDBJ whole genome shotgun (WGS) entry which is preliminary data.</text>
</comment>
<sequence length="108" mass="11039">MRVVVLALLCLSTTGCSLTLPVQGQSVAGDETFIGSATGYMDGGGTLEIKSSKGLNCTGSFVYVSRRDGKGTFNCSNGQSGPFEFVSTGTRGTGTGSVGGRQFTFTFG</sequence>
<gene>
    <name evidence="2" type="ORF">GCM10007036_04030</name>
</gene>
<reference evidence="2" key="2">
    <citation type="submission" date="2020-09" db="EMBL/GenBank/DDBJ databases">
        <authorList>
            <person name="Sun Q."/>
            <person name="Zhou Y."/>
        </authorList>
    </citation>
    <scope>NUCLEOTIDE SEQUENCE</scope>
    <source>
        <strain evidence="2">CGMCC 1.12214</strain>
    </source>
</reference>
<feature type="chain" id="PRO_5037977649" description="Lipoprotein" evidence="1">
    <location>
        <begin position="20"/>
        <end position="108"/>
    </location>
</feature>
<evidence type="ECO:0008006" key="4">
    <source>
        <dbReference type="Google" id="ProtNLM"/>
    </source>
</evidence>
<organism evidence="2 3">
    <name type="scientific">Alsobacter metallidurans</name>
    <dbReference type="NCBI Taxonomy" id="340221"/>
    <lineage>
        <taxon>Bacteria</taxon>
        <taxon>Pseudomonadati</taxon>
        <taxon>Pseudomonadota</taxon>
        <taxon>Alphaproteobacteria</taxon>
        <taxon>Hyphomicrobiales</taxon>
        <taxon>Alsobacteraceae</taxon>
        <taxon>Alsobacter</taxon>
    </lineage>
</organism>
<keyword evidence="3" id="KW-1185">Reference proteome</keyword>
<evidence type="ECO:0000313" key="3">
    <source>
        <dbReference type="Proteomes" id="UP000603912"/>
    </source>
</evidence>
<proteinExistence type="predicted"/>
<dbReference type="PROSITE" id="PS51257">
    <property type="entry name" value="PROKAR_LIPOPROTEIN"/>
    <property type="match status" value="1"/>
</dbReference>
<accession>A0A917I404</accession>
<dbReference type="EMBL" id="BMES01000001">
    <property type="protein sequence ID" value="GGH08504.1"/>
    <property type="molecule type" value="Genomic_DNA"/>
</dbReference>
<dbReference type="Proteomes" id="UP000603912">
    <property type="component" value="Unassembled WGS sequence"/>
</dbReference>
<reference evidence="2" key="1">
    <citation type="journal article" date="2014" name="Int. J. Syst. Evol. Microbiol.">
        <title>Complete genome sequence of Corynebacterium casei LMG S-19264T (=DSM 44701T), isolated from a smear-ripened cheese.</title>
        <authorList>
            <consortium name="US DOE Joint Genome Institute (JGI-PGF)"/>
            <person name="Walter F."/>
            <person name="Albersmeier A."/>
            <person name="Kalinowski J."/>
            <person name="Ruckert C."/>
        </authorList>
    </citation>
    <scope>NUCLEOTIDE SEQUENCE</scope>
    <source>
        <strain evidence="2">CGMCC 1.12214</strain>
    </source>
</reference>
<dbReference type="AlphaFoldDB" id="A0A917I404"/>
<evidence type="ECO:0000256" key="1">
    <source>
        <dbReference type="SAM" id="SignalP"/>
    </source>
</evidence>
<keyword evidence="1" id="KW-0732">Signal</keyword>
<name>A0A917I404_9HYPH</name>
<feature type="signal peptide" evidence="1">
    <location>
        <begin position="1"/>
        <end position="19"/>
    </location>
</feature>
<protein>
    <recommendedName>
        <fullName evidence="4">Lipoprotein</fullName>
    </recommendedName>
</protein>
<evidence type="ECO:0000313" key="2">
    <source>
        <dbReference type="EMBL" id="GGH08504.1"/>
    </source>
</evidence>